<dbReference type="InterPro" id="IPR029063">
    <property type="entry name" value="SAM-dependent_MTases_sf"/>
</dbReference>
<dbReference type="InterPro" id="IPR011990">
    <property type="entry name" value="TPR-like_helical_dom_sf"/>
</dbReference>
<feature type="domain" description="Methyltransferase type 12" evidence="2">
    <location>
        <begin position="301"/>
        <end position="391"/>
    </location>
</feature>
<evidence type="ECO:0000259" key="2">
    <source>
        <dbReference type="Pfam" id="PF08242"/>
    </source>
</evidence>
<organism evidence="3 4">
    <name type="scientific">Marinobacterium marinum</name>
    <dbReference type="NCBI Taxonomy" id="2756129"/>
    <lineage>
        <taxon>Bacteria</taxon>
        <taxon>Pseudomonadati</taxon>
        <taxon>Pseudomonadota</taxon>
        <taxon>Gammaproteobacteria</taxon>
        <taxon>Oceanospirillales</taxon>
        <taxon>Oceanospirillaceae</taxon>
        <taxon>Marinobacterium</taxon>
    </lineage>
</organism>
<dbReference type="EMBL" id="JACEMT010000040">
    <property type="protein sequence ID" value="MBA4501715.1"/>
    <property type="molecule type" value="Genomic_DNA"/>
</dbReference>
<dbReference type="Gene3D" id="3.40.50.150">
    <property type="entry name" value="Vaccinia Virus protein VP39"/>
    <property type="match status" value="1"/>
</dbReference>
<gene>
    <name evidence="3" type="ORF">H1S06_04990</name>
</gene>
<dbReference type="RefSeq" id="WP_181737848.1">
    <property type="nucleotide sequence ID" value="NZ_JACEMT010000040.1"/>
</dbReference>
<comment type="caution">
    <text evidence="3">The sequence shown here is derived from an EMBL/GenBank/DDBJ whole genome shotgun (WGS) entry which is preliminary data.</text>
</comment>
<accession>A0A7W1WWW3</accession>
<name>A0A7W1WWW3_9GAMM</name>
<evidence type="ECO:0000313" key="3">
    <source>
        <dbReference type="EMBL" id="MBA4501715.1"/>
    </source>
</evidence>
<protein>
    <recommendedName>
        <fullName evidence="2">Methyltransferase type 12 domain-containing protein</fullName>
    </recommendedName>
</protein>
<dbReference type="Pfam" id="PF13181">
    <property type="entry name" value="TPR_8"/>
    <property type="match status" value="1"/>
</dbReference>
<proteinExistence type="predicted"/>
<dbReference type="InterPro" id="IPR019734">
    <property type="entry name" value="TPR_rpt"/>
</dbReference>
<dbReference type="Gene3D" id="1.25.40.10">
    <property type="entry name" value="Tetratricopeptide repeat domain"/>
    <property type="match status" value="2"/>
</dbReference>
<evidence type="ECO:0000256" key="1">
    <source>
        <dbReference type="PROSITE-ProRule" id="PRU00339"/>
    </source>
</evidence>
<dbReference type="SUPFAM" id="SSF53335">
    <property type="entry name" value="S-adenosyl-L-methionine-dependent methyltransferases"/>
    <property type="match status" value="1"/>
</dbReference>
<dbReference type="SUPFAM" id="SSF48452">
    <property type="entry name" value="TPR-like"/>
    <property type="match status" value="1"/>
</dbReference>
<keyword evidence="4" id="KW-1185">Reference proteome</keyword>
<dbReference type="CDD" id="cd02440">
    <property type="entry name" value="AdoMet_MTases"/>
    <property type="match status" value="1"/>
</dbReference>
<feature type="repeat" description="TPR" evidence="1">
    <location>
        <begin position="73"/>
        <end position="106"/>
    </location>
</feature>
<dbReference type="Proteomes" id="UP000538931">
    <property type="component" value="Unassembled WGS sequence"/>
</dbReference>
<dbReference type="PROSITE" id="PS50005">
    <property type="entry name" value="TPR"/>
    <property type="match status" value="1"/>
</dbReference>
<evidence type="ECO:0000313" key="4">
    <source>
        <dbReference type="Proteomes" id="UP000538931"/>
    </source>
</evidence>
<sequence>MSLPSLNEALALMNQGAFTAACAICRQHLAQRPDDFNARHLLGLIQFKNGNQLAATKELTKASRLNPAPAFKAQAFNNLALVLQARGKQEQAVNACRTAIQLQPREQAFHLNLLGALEQLERWPEICDHMYAHPVLARQIEARLCHAVAERHLQHYQAALDLLTTLPDTLEVESERALNLCLTENAQTVIERWTSKDSDPQTLIRMADYIAEEGFAVAATPIYQAAALAAPDNSGVRHMLDAIRGDCTAAAPADYVRTLYDTHADQFESRLQQQLGYNAPVELCRQLARIMPANRPVSAADLGCGTGLCGRELRSQLPIRHLQGCDLSPRMLQLAADKHVYDALSCSPLLDYLPTLTATQLITATDVLIYTGDLQPILAALPGALAPQGLFAFTVEQHEGPDEISLHASGRYRHSLQHIERLAAQYDFTIKLLNPFPLRFENGVSIKGLMVILQKA</sequence>
<dbReference type="SMART" id="SM00028">
    <property type="entry name" value="TPR"/>
    <property type="match status" value="3"/>
</dbReference>
<dbReference type="AlphaFoldDB" id="A0A7W1WWW3"/>
<reference evidence="3 4" key="1">
    <citation type="submission" date="2020-07" db="EMBL/GenBank/DDBJ databases">
        <title>Bacterium isolated from marien macroalgae.</title>
        <authorList>
            <person name="Zhu K."/>
            <person name="Lu D."/>
            <person name="Du Z."/>
        </authorList>
    </citation>
    <scope>NUCLEOTIDE SEQUENCE [LARGE SCALE GENOMIC DNA]</scope>
    <source>
        <strain evidence="3 4">3-1745</strain>
    </source>
</reference>
<dbReference type="Pfam" id="PF08242">
    <property type="entry name" value="Methyltransf_12"/>
    <property type="match status" value="1"/>
</dbReference>
<dbReference type="InterPro" id="IPR013217">
    <property type="entry name" value="Methyltransf_12"/>
</dbReference>
<keyword evidence="1" id="KW-0802">TPR repeat</keyword>